<dbReference type="PROSITE" id="PS50850">
    <property type="entry name" value="MFS"/>
    <property type="match status" value="1"/>
</dbReference>
<protein>
    <submittedName>
        <fullName evidence="10">MFS transporter, DHA1 family, bicyclomycin/chloramphenicol resistance protein</fullName>
    </submittedName>
</protein>
<feature type="transmembrane region" description="Helical" evidence="8">
    <location>
        <begin position="46"/>
        <end position="64"/>
    </location>
</feature>
<dbReference type="GO" id="GO:0015385">
    <property type="term" value="F:sodium:proton antiporter activity"/>
    <property type="evidence" value="ECO:0007669"/>
    <property type="project" value="TreeGrafter"/>
</dbReference>
<dbReference type="AlphaFoldDB" id="A0A1H2VJD9"/>
<evidence type="ECO:0000259" key="9">
    <source>
        <dbReference type="PROSITE" id="PS50850"/>
    </source>
</evidence>
<feature type="transmembrane region" description="Helical" evidence="8">
    <location>
        <begin position="134"/>
        <end position="156"/>
    </location>
</feature>
<dbReference type="InterPro" id="IPR011701">
    <property type="entry name" value="MFS"/>
</dbReference>
<accession>A0A1H2VJD9</accession>
<feature type="transmembrane region" description="Helical" evidence="8">
    <location>
        <begin position="250"/>
        <end position="273"/>
    </location>
</feature>
<dbReference type="FunFam" id="1.20.1720.10:FF:000005">
    <property type="entry name" value="Bcr/CflA family efflux transporter"/>
    <property type="match status" value="1"/>
</dbReference>
<evidence type="ECO:0000256" key="4">
    <source>
        <dbReference type="ARBA" id="ARBA00022475"/>
    </source>
</evidence>
<keyword evidence="6 8" id="KW-1133">Transmembrane helix</keyword>
<keyword evidence="4" id="KW-1003">Cell membrane</keyword>
<sequence>MKNHNTDILFILILGLLSMLTPLAIDMYLPSFGAIASDLHVSKERIQTTLALFTMGFAVGQLLWGPLSDSYGRKPTIIVGVIVAAVIALWLTQVGELYYFYILRFLQGFFGSAPAVVAGALLRDLFNKEAFSKMMSMVMLVTMVAPLVAPILGGYIADWFHWQAIFYLLTVLGLLAALLVWLRIPESLPKERRIPLDIIGVLRNYRQVATNKKVIGYIFTNAFSYSGMFCFLTSGSLVYTGVYGVAPQHFGYFFILNIGVMMVATFLSGRFVGRLGTEHVLRIGLGIQLTAGLWLGLCAIFHWGLWPVAIGVAFYVGMVSVVSSNANAAVLELFPRTAGTANSLIGMFRFATGAVIGAILALFSAATDQPMLFAITLCILISVGTYKLLVTSDE</sequence>
<evidence type="ECO:0000256" key="7">
    <source>
        <dbReference type="ARBA" id="ARBA00023136"/>
    </source>
</evidence>
<dbReference type="GO" id="GO:0042910">
    <property type="term" value="F:xenobiotic transmembrane transporter activity"/>
    <property type="evidence" value="ECO:0007669"/>
    <property type="project" value="InterPro"/>
</dbReference>
<comment type="similarity">
    <text evidence="2">Belongs to the major facilitator superfamily. Bcr/CmlA family.</text>
</comment>
<feature type="transmembrane region" description="Helical" evidence="8">
    <location>
        <begin position="214"/>
        <end position="238"/>
    </location>
</feature>
<dbReference type="CDD" id="cd17320">
    <property type="entry name" value="MFS_MdfA_MDR_like"/>
    <property type="match status" value="1"/>
</dbReference>
<feature type="transmembrane region" description="Helical" evidence="8">
    <location>
        <begin position="98"/>
        <end position="122"/>
    </location>
</feature>
<evidence type="ECO:0000256" key="3">
    <source>
        <dbReference type="ARBA" id="ARBA00022448"/>
    </source>
</evidence>
<feature type="transmembrane region" description="Helical" evidence="8">
    <location>
        <begin position="371"/>
        <end position="390"/>
    </location>
</feature>
<dbReference type="GeneID" id="85016867"/>
<evidence type="ECO:0000256" key="5">
    <source>
        <dbReference type="ARBA" id="ARBA00022692"/>
    </source>
</evidence>
<dbReference type="OrthoDB" id="9800416at2"/>
<evidence type="ECO:0000256" key="2">
    <source>
        <dbReference type="ARBA" id="ARBA00006236"/>
    </source>
</evidence>
<dbReference type="Pfam" id="PF07690">
    <property type="entry name" value="MFS_1"/>
    <property type="match status" value="1"/>
</dbReference>
<evidence type="ECO:0000256" key="6">
    <source>
        <dbReference type="ARBA" id="ARBA00022989"/>
    </source>
</evidence>
<keyword evidence="5 8" id="KW-0812">Transmembrane</keyword>
<comment type="subcellular location">
    <subcellularLocation>
        <location evidence="1">Cell membrane</location>
        <topology evidence="1">Multi-pass membrane protein</topology>
    </subcellularLocation>
</comment>
<keyword evidence="11" id="KW-1185">Reference proteome</keyword>
<feature type="transmembrane region" description="Helical" evidence="8">
    <location>
        <begin position="76"/>
        <end position="92"/>
    </location>
</feature>
<name>A0A1H2VJD9_9FLAO</name>
<dbReference type="InterPro" id="IPR036259">
    <property type="entry name" value="MFS_trans_sf"/>
</dbReference>
<dbReference type="NCBIfam" id="NF008314">
    <property type="entry name" value="PRK11102.1"/>
    <property type="match status" value="1"/>
</dbReference>
<dbReference type="InterPro" id="IPR020846">
    <property type="entry name" value="MFS_dom"/>
</dbReference>
<dbReference type="GO" id="GO:1990961">
    <property type="term" value="P:xenobiotic detoxification by transmembrane export across the plasma membrane"/>
    <property type="evidence" value="ECO:0007669"/>
    <property type="project" value="InterPro"/>
</dbReference>
<feature type="transmembrane region" description="Helical" evidence="8">
    <location>
        <begin position="162"/>
        <end position="184"/>
    </location>
</feature>
<keyword evidence="3" id="KW-0813">Transport</keyword>
<feature type="transmembrane region" description="Helical" evidence="8">
    <location>
        <begin position="346"/>
        <end position="365"/>
    </location>
</feature>
<evidence type="ECO:0000256" key="1">
    <source>
        <dbReference type="ARBA" id="ARBA00004651"/>
    </source>
</evidence>
<dbReference type="Proteomes" id="UP000182771">
    <property type="component" value="Unassembled WGS sequence"/>
</dbReference>
<organism evidence="10 11">
    <name type="scientific">Capnocytophaga granulosa</name>
    <dbReference type="NCBI Taxonomy" id="45242"/>
    <lineage>
        <taxon>Bacteria</taxon>
        <taxon>Pseudomonadati</taxon>
        <taxon>Bacteroidota</taxon>
        <taxon>Flavobacteriia</taxon>
        <taxon>Flavobacteriales</taxon>
        <taxon>Flavobacteriaceae</taxon>
        <taxon>Capnocytophaga</taxon>
    </lineage>
</organism>
<feature type="transmembrane region" description="Helical" evidence="8">
    <location>
        <begin position="285"/>
        <end position="306"/>
    </location>
</feature>
<feature type="transmembrane region" description="Helical" evidence="8">
    <location>
        <begin position="312"/>
        <end position="334"/>
    </location>
</feature>
<keyword evidence="7 8" id="KW-0472">Membrane</keyword>
<dbReference type="NCBIfam" id="TIGR00710">
    <property type="entry name" value="efflux_Bcr_CflA"/>
    <property type="match status" value="1"/>
</dbReference>
<gene>
    <name evidence="10" type="ORF">SAMN05444420_103201</name>
</gene>
<dbReference type="SUPFAM" id="SSF103473">
    <property type="entry name" value="MFS general substrate transporter"/>
    <property type="match status" value="1"/>
</dbReference>
<dbReference type="RefSeq" id="WP_016420556.1">
    <property type="nucleotide sequence ID" value="NZ_FNND01000003.1"/>
</dbReference>
<evidence type="ECO:0000313" key="10">
    <source>
        <dbReference type="EMBL" id="SDW68368.1"/>
    </source>
</evidence>
<evidence type="ECO:0000256" key="8">
    <source>
        <dbReference type="SAM" id="Phobius"/>
    </source>
</evidence>
<dbReference type="Gene3D" id="1.20.1720.10">
    <property type="entry name" value="Multidrug resistance protein D"/>
    <property type="match status" value="1"/>
</dbReference>
<dbReference type="EMBL" id="FNND01000003">
    <property type="protein sequence ID" value="SDW68368.1"/>
    <property type="molecule type" value="Genomic_DNA"/>
</dbReference>
<dbReference type="PANTHER" id="PTHR23502">
    <property type="entry name" value="MAJOR FACILITATOR SUPERFAMILY"/>
    <property type="match status" value="1"/>
</dbReference>
<dbReference type="GO" id="GO:0005886">
    <property type="term" value="C:plasma membrane"/>
    <property type="evidence" value="ECO:0007669"/>
    <property type="project" value="UniProtKB-SubCell"/>
</dbReference>
<dbReference type="InterPro" id="IPR004812">
    <property type="entry name" value="Efflux_drug-R_Bcr/CmlA"/>
</dbReference>
<proteinExistence type="inferred from homology"/>
<evidence type="ECO:0000313" key="11">
    <source>
        <dbReference type="Proteomes" id="UP000182771"/>
    </source>
</evidence>
<feature type="domain" description="Major facilitator superfamily (MFS) profile" evidence="9">
    <location>
        <begin position="10"/>
        <end position="394"/>
    </location>
</feature>
<dbReference type="PANTHER" id="PTHR23502:SF132">
    <property type="entry name" value="POLYAMINE TRANSPORTER 2-RELATED"/>
    <property type="match status" value="1"/>
</dbReference>
<reference evidence="10 11" key="1">
    <citation type="submission" date="2016-10" db="EMBL/GenBank/DDBJ databases">
        <authorList>
            <person name="Varghese N."/>
            <person name="Submissions S."/>
        </authorList>
    </citation>
    <scope>NUCLEOTIDE SEQUENCE [LARGE SCALE GENOMIC DNA]</scope>
    <source>
        <strain evidence="10 11">DSM 11449</strain>
    </source>
</reference>
<comment type="caution">
    <text evidence="10">The sequence shown here is derived from an EMBL/GenBank/DDBJ whole genome shotgun (WGS) entry which is preliminary data.</text>
</comment>